<dbReference type="SMART" id="SM00866">
    <property type="entry name" value="UTRA"/>
    <property type="match status" value="1"/>
</dbReference>
<dbReference type="InterPro" id="IPR028978">
    <property type="entry name" value="Chorismate_lyase_/UTRA_dom_sf"/>
</dbReference>
<protein>
    <submittedName>
        <fullName evidence="5">GntR family transcriptional regulator</fullName>
    </submittedName>
</protein>
<dbReference type="InterPro" id="IPR036388">
    <property type="entry name" value="WH-like_DNA-bd_sf"/>
</dbReference>
<dbReference type="PRINTS" id="PR00035">
    <property type="entry name" value="HTHGNTR"/>
</dbReference>
<dbReference type="EMBL" id="JACIFH010000001">
    <property type="protein sequence ID" value="MBB4141463.1"/>
    <property type="molecule type" value="Genomic_DNA"/>
</dbReference>
<keyword evidence="1" id="KW-0805">Transcription regulation</keyword>
<keyword evidence="6" id="KW-1185">Reference proteome</keyword>
<dbReference type="InterPro" id="IPR000524">
    <property type="entry name" value="Tscrpt_reg_HTH_GntR"/>
</dbReference>
<feature type="domain" description="HTH gntR-type" evidence="4">
    <location>
        <begin position="7"/>
        <end position="73"/>
    </location>
</feature>
<dbReference type="RefSeq" id="WP_183500939.1">
    <property type="nucleotide sequence ID" value="NZ_BAABCO010000003.1"/>
</dbReference>
<dbReference type="GO" id="GO:0045892">
    <property type="term" value="P:negative regulation of DNA-templated transcription"/>
    <property type="evidence" value="ECO:0007669"/>
    <property type="project" value="TreeGrafter"/>
</dbReference>
<evidence type="ECO:0000259" key="4">
    <source>
        <dbReference type="PROSITE" id="PS50949"/>
    </source>
</evidence>
<dbReference type="Gene3D" id="3.40.1410.10">
    <property type="entry name" value="Chorismate lyase-like"/>
    <property type="match status" value="1"/>
</dbReference>
<dbReference type="InterPro" id="IPR011663">
    <property type="entry name" value="UTRA"/>
</dbReference>
<dbReference type="PANTHER" id="PTHR44846:SF1">
    <property type="entry name" value="MANNOSYL-D-GLYCERATE TRANSPORT_METABOLISM SYSTEM REPRESSOR MNGR-RELATED"/>
    <property type="match status" value="1"/>
</dbReference>
<proteinExistence type="predicted"/>
<dbReference type="InterPro" id="IPR050679">
    <property type="entry name" value="Bact_HTH_transcr_reg"/>
</dbReference>
<dbReference type="Proteomes" id="UP000549113">
    <property type="component" value="Unassembled WGS sequence"/>
</dbReference>
<keyword evidence="3" id="KW-0804">Transcription</keyword>
<evidence type="ECO:0000256" key="2">
    <source>
        <dbReference type="ARBA" id="ARBA00023125"/>
    </source>
</evidence>
<dbReference type="InterPro" id="IPR036390">
    <property type="entry name" value="WH_DNA-bd_sf"/>
</dbReference>
<dbReference type="AlphaFoldDB" id="A0AA40SS87"/>
<name>A0AA40SS87_9MICO</name>
<evidence type="ECO:0000256" key="1">
    <source>
        <dbReference type="ARBA" id="ARBA00023015"/>
    </source>
</evidence>
<dbReference type="Pfam" id="PF07702">
    <property type="entry name" value="UTRA"/>
    <property type="match status" value="1"/>
</dbReference>
<evidence type="ECO:0000313" key="6">
    <source>
        <dbReference type="Proteomes" id="UP000549113"/>
    </source>
</evidence>
<sequence>MDLSPGTSKYRAVRSSLLERISTMAIGEQLPSEPVLCEEFGVSRITLRHAVDGLVQDGRLAREHGRGTFVTQPQDDVHYPERFADVVTGFHRQQTAAGHVVTTRVLRQGLVPVDDETARQLDLAPGEAVIELVRLRYVNGQLHQYVVTCLPSTRFPDCLTADFTTGSLYDFLHERYGVALSRNDLVVRVDEATPEIALNLDVEPGLRLLCIGSTVFDAADAPVAFGVARHAPDNSEITLSLRTAPPARGGMTDAQ</sequence>
<comment type="caution">
    <text evidence="5">The sequence shown here is derived from an EMBL/GenBank/DDBJ whole genome shotgun (WGS) entry which is preliminary data.</text>
</comment>
<dbReference type="SUPFAM" id="SSF46785">
    <property type="entry name" value="Winged helix' DNA-binding domain"/>
    <property type="match status" value="1"/>
</dbReference>
<keyword evidence="2" id="KW-0238">DNA-binding</keyword>
<reference evidence="5 6" key="1">
    <citation type="submission" date="2020-08" db="EMBL/GenBank/DDBJ databases">
        <title>Sequencing the genomes of 1000 actinobacteria strains.</title>
        <authorList>
            <person name="Klenk H.-P."/>
        </authorList>
    </citation>
    <scope>NUCLEOTIDE SEQUENCE [LARGE SCALE GENOMIC DNA]</scope>
    <source>
        <strain evidence="5 6">DSM 19600</strain>
    </source>
</reference>
<dbReference type="GO" id="GO:0003700">
    <property type="term" value="F:DNA-binding transcription factor activity"/>
    <property type="evidence" value="ECO:0007669"/>
    <property type="project" value="InterPro"/>
</dbReference>
<gene>
    <name evidence="5" type="ORF">BKA10_003257</name>
</gene>
<organism evidence="5 6">
    <name type="scientific">Microbacterium invictum</name>
    <dbReference type="NCBI Taxonomy" id="515415"/>
    <lineage>
        <taxon>Bacteria</taxon>
        <taxon>Bacillati</taxon>
        <taxon>Actinomycetota</taxon>
        <taxon>Actinomycetes</taxon>
        <taxon>Micrococcales</taxon>
        <taxon>Microbacteriaceae</taxon>
        <taxon>Microbacterium</taxon>
    </lineage>
</organism>
<dbReference type="SUPFAM" id="SSF64288">
    <property type="entry name" value="Chorismate lyase-like"/>
    <property type="match status" value="1"/>
</dbReference>
<dbReference type="Gene3D" id="1.10.10.10">
    <property type="entry name" value="Winged helix-like DNA-binding domain superfamily/Winged helix DNA-binding domain"/>
    <property type="match status" value="1"/>
</dbReference>
<accession>A0AA40SS87</accession>
<evidence type="ECO:0000256" key="3">
    <source>
        <dbReference type="ARBA" id="ARBA00023163"/>
    </source>
</evidence>
<dbReference type="Pfam" id="PF00392">
    <property type="entry name" value="GntR"/>
    <property type="match status" value="1"/>
</dbReference>
<dbReference type="PROSITE" id="PS50949">
    <property type="entry name" value="HTH_GNTR"/>
    <property type="match status" value="1"/>
</dbReference>
<dbReference type="GO" id="GO:0003677">
    <property type="term" value="F:DNA binding"/>
    <property type="evidence" value="ECO:0007669"/>
    <property type="project" value="UniProtKB-KW"/>
</dbReference>
<dbReference type="CDD" id="cd07377">
    <property type="entry name" value="WHTH_GntR"/>
    <property type="match status" value="1"/>
</dbReference>
<evidence type="ECO:0000313" key="5">
    <source>
        <dbReference type="EMBL" id="MBB4141463.1"/>
    </source>
</evidence>
<dbReference type="PANTHER" id="PTHR44846">
    <property type="entry name" value="MANNOSYL-D-GLYCERATE TRANSPORT/METABOLISM SYSTEM REPRESSOR MNGR-RELATED"/>
    <property type="match status" value="1"/>
</dbReference>
<dbReference type="SMART" id="SM00345">
    <property type="entry name" value="HTH_GNTR"/>
    <property type="match status" value="1"/>
</dbReference>